<dbReference type="Gene3D" id="3.40.50.1240">
    <property type="entry name" value="Phosphoglycerate mutase-like"/>
    <property type="match status" value="1"/>
</dbReference>
<dbReference type="PANTHER" id="PTHR48100:SF1">
    <property type="entry name" value="HISTIDINE PHOSPHATASE FAMILY PROTEIN-RELATED"/>
    <property type="match status" value="1"/>
</dbReference>
<dbReference type="GO" id="GO:0016791">
    <property type="term" value="F:phosphatase activity"/>
    <property type="evidence" value="ECO:0007669"/>
    <property type="project" value="TreeGrafter"/>
</dbReference>
<dbReference type="CDD" id="cd07067">
    <property type="entry name" value="HP_PGM_like"/>
    <property type="match status" value="1"/>
</dbReference>
<dbReference type="InterPro" id="IPR050275">
    <property type="entry name" value="PGM_Phosphatase"/>
</dbReference>
<dbReference type="InterPro" id="IPR029033">
    <property type="entry name" value="His_PPase_superfam"/>
</dbReference>
<organism evidence="1 2">
    <name type="scientific">Candidatus Ornithomonoglobus intestinigallinarum</name>
    <dbReference type="NCBI Taxonomy" id="2840894"/>
    <lineage>
        <taxon>Bacteria</taxon>
        <taxon>Bacillati</taxon>
        <taxon>Bacillota</taxon>
        <taxon>Clostridia</taxon>
        <taxon>Candidatus Ornithomonoglobus</taxon>
    </lineage>
</organism>
<dbReference type="GO" id="GO:0005737">
    <property type="term" value="C:cytoplasm"/>
    <property type="evidence" value="ECO:0007669"/>
    <property type="project" value="TreeGrafter"/>
</dbReference>
<dbReference type="Pfam" id="PF00300">
    <property type="entry name" value="His_Phos_1"/>
    <property type="match status" value="1"/>
</dbReference>
<dbReference type="EMBL" id="DVLU01000032">
    <property type="protein sequence ID" value="HIT85027.1"/>
    <property type="molecule type" value="Genomic_DNA"/>
</dbReference>
<protein>
    <submittedName>
        <fullName evidence="1">Histidine phosphatase family protein</fullName>
    </submittedName>
</protein>
<evidence type="ECO:0000313" key="2">
    <source>
        <dbReference type="Proteomes" id="UP000824165"/>
    </source>
</evidence>
<sequence>MKLYIIRHGDPDYENDCLTPLGKRQAEALARRFAVHEPDLIFSSPLGRALETARPTCELLKKPLTVLDWTSESAAYEQMRVSENGETRWCWQKQNTIYKNNDTVSLYDDWYTADREFMSTQARECVKRIGKGSDELLERLGYKRSGSVYEIIAPSEKSVAVFCHQGVGLTWYAHLMRIPPHIVWATFNVSHTGVTMFHFENFKNGITAPKCLMMSDLSHIMCGGLPMKFENNICI</sequence>
<evidence type="ECO:0000313" key="1">
    <source>
        <dbReference type="EMBL" id="HIT85027.1"/>
    </source>
</evidence>
<proteinExistence type="predicted"/>
<comment type="caution">
    <text evidence="1">The sequence shown here is derived from an EMBL/GenBank/DDBJ whole genome shotgun (WGS) entry which is preliminary data.</text>
</comment>
<dbReference type="SUPFAM" id="SSF53254">
    <property type="entry name" value="Phosphoglycerate mutase-like"/>
    <property type="match status" value="1"/>
</dbReference>
<dbReference type="PANTHER" id="PTHR48100">
    <property type="entry name" value="BROAD-SPECIFICITY PHOSPHATASE YOR283W-RELATED"/>
    <property type="match status" value="1"/>
</dbReference>
<accession>A0A9D1H1S9</accession>
<name>A0A9D1H1S9_9FIRM</name>
<dbReference type="InterPro" id="IPR013078">
    <property type="entry name" value="His_Pase_superF_clade-1"/>
</dbReference>
<reference evidence="1" key="1">
    <citation type="submission" date="2020-10" db="EMBL/GenBank/DDBJ databases">
        <authorList>
            <person name="Gilroy R."/>
        </authorList>
    </citation>
    <scope>NUCLEOTIDE SEQUENCE</scope>
    <source>
        <strain evidence="1">CHK181-108</strain>
    </source>
</reference>
<dbReference type="SMART" id="SM00855">
    <property type="entry name" value="PGAM"/>
    <property type="match status" value="1"/>
</dbReference>
<gene>
    <name evidence="1" type="ORF">IAA60_03860</name>
</gene>
<dbReference type="Proteomes" id="UP000824165">
    <property type="component" value="Unassembled WGS sequence"/>
</dbReference>
<reference evidence="1" key="2">
    <citation type="journal article" date="2021" name="PeerJ">
        <title>Extensive microbial diversity within the chicken gut microbiome revealed by metagenomics and culture.</title>
        <authorList>
            <person name="Gilroy R."/>
            <person name="Ravi A."/>
            <person name="Getino M."/>
            <person name="Pursley I."/>
            <person name="Horton D.L."/>
            <person name="Alikhan N.F."/>
            <person name="Baker D."/>
            <person name="Gharbi K."/>
            <person name="Hall N."/>
            <person name="Watson M."/>
            <person name="Adriaenssens E.M."/>
            <person name="Foster-Nyarko E."/>
            <person name="Jarju S."/>
            <person name="Secka A."/>
            <person name="Antonio M."/>
            <person name="Oren A."/>
            <person name="Chaudhuri R.R."/>
            <person name="La Ragione R."/>
            <person name="Hildebrand F."/>
            <person name="Pallen M.J."/>
        </authorList>
    </citation>
    <scope>NUCLEOTIDE SEQUENCE</scope>
    <source>
        <strain evidence="1">CHK181-108</strain>
    </source>
</reference>
<dbReference type="AlphaFoldDB" id="A0A9D1H1S9"/>